<dbReference type="EMBL" id="FTNE01000015">
    <property type="protein sequence ID" value="SIR09951.1"/>
    <property type="molecule type" value="Genomic_DNA"/>
</dbReference>
<evidence type="ECO:0000313" key="1">
    <source>
        <dbReference type="EMBL" id="SIR09951.1"/>
    </source>
</evidence>
<comment type="caution">
    <text evidence="1">The sequence shown here is derived from an EMBL/GenBank/DDBJ whole genome shotgun (WGS) entry which is preliminary data.</text>
</comment>
<sequence length="82" mass="8974">MTDMDDFATEEQIMQAGSMIDRLVKHMIEQKLPPIAVASALLGGALNVLSASLPDEAILRILHNAVESVESGELREIDETRQ</sequence>
<accession>A0A8G2FES4</accession>
<reference evidence="1 2" key="1">
    <citation type="submission" date="2017-01" db="EMBL/GenBank/DDBJ databases">
        <authorList>
            <person name="Varghese N."/>
            <person name="Submissions S."/>
        </authorList>
    </citation>
    <scope>NUCLEOTIDE SEQUENCE [LARGE SCALE GENOMIC DNA]</scope>
    <source>
        <strain evidence="1 2">ATCC 35905</strain>
    </source>
</reference>
<proteinExistence type="predicted"/>
<protein>
    <submittedName>
        <fullName evidence="1">Uncharacterized protein</fullName>
    </submittedName>
</protein>
<dbReference type="AlphaFoldDB" id="A0A8G2FES4"/>
<gene>
    <name evidence="1" type="ORF">SAMN05421828_11565</name>
</gene>
<evidence type="ECO:0000313" key="2">
    <source>
        <dbReference type="Proteomes" id="UP000186308"/>
    </source>
</evidence>
<name>A0A8G2FES4_ACIRU</name>
<dbReference type="Proteomes" id="UP000186308">
    <property type="component" value="Unassembled WGS sequence"/>
</dbReference>
<keyword evidence="2" id="KW-1185">Reference proteome</keyword>
<organism evidence="1 2">
    <name type="scientific">Acidiphilium rubrum</name>
    <dbReference type="NCBI Taxonomy" id="526"/>
    <lineage>
        <taxon>Bacteria</taxon>
        <taxon>Pseudomonadati</taxon>
        <taxon>Pseudomonadota</taxon>
        <taxon>Alphaproteobacteria</taxon>
        <taxon>Acetobacterales</taxon>
        <taxon>Acidocellaceae</taxon>
        <taxon>Acidiphilium</taxon>
    </lineage>
</organism>